<keyword evidence="6 9" id="KW-0812">Transmembrane</keyword>
<name>A0ABS1DEU9_9PROT</name>
<dbReference type="PANTHER" id="PTHR13929">
    <property type="entry name" value="1,4-DIHYDROXY-2-NAPHTHOATE OCTAPRENYLTRANSFERASE"/>
    <property type="match status" value="1"/>
</dbReference>
<keyword evidence="5" id="KW-0808">Transferase</keyword>
<comment type="subcellular location">
    <subcellularLocation>
        <location evidence="1">Membrane</location>
        <topology evidence="1">Multi-pass membrane protein</topology>
    </subcellularLocation>
</comment>
<evidence type="ECO:0000256" key="3">
    <source>
        <dbReference type="ARBA" id="ARBA00022428"/>
    </source>
</evidence>
<evidence type="ECO:0000256" key="5">
    <source>
        <dbReference type="ARBA" id="ARBA00022679"/>
    </source>
</evidence>
<dbReference type="InterPro" id="IPR026046">
    <property type="entry name" value="UBIAD1"/>
</dbReference>
<dbReference type="Gene3D" id="1.10.357.140">
    <property type="entry name" value="UbiA prenyltransferase"/>
    <property type="match status" value="1"/>
</dbReference>
<evidence type="ECO:0000256" key="8">
    <source>
        <dbReference type="ARBA" id="ARBA00023136"/>
    </source>
</evidence>
<keyword evidence="8 9" id="KW-0472">Membrane</keyword>
<evidence type="ECO:0000256" key="9">
    <source>
        <dbReference type="SAM" id="Phobius"/>
    </source>
</evidence>
<comment type="pathway">
    <text evidence="2">Quinol/quinone metabolism; menaquinone biosynthesis.</text>
</comment>
<dbReference type="Proteomes" id="UP001296873">
    <property type="component" value="Unassembled WGS sequence"/>
</dbReference>
<reference evidence="10 11" key="1">
    <citation type="journal article" date="2020" name="Microorganisms">
        <title>Osmotic Adaptation and Compatible Solute Biosynthesis of Phototrophic Bacteria as Revealed from Genome Analyses.</title>
        <authorList>
            <person name="Imhoff J.F."/>
            <person name="Rahn T."/>
            <person name="Kunzel S."/>
            <person name="Keller A."/>
            <person name="Neulinger S.C."/>
        </authorList>
    </citation>
    <scope>NUCLEOTIDE SEQUENCE [LARGE SCALE GENOMIC DNA]</scope>
    <source>
        <strain evidence="10 11">DSM 9895</strain>
    </source>
</reference>
<dbReference type="PIRSF" id="PIRSF005355">
    <property type="entry name" value="UBIAD1"/>
    <property type="match status" value="1"/>
</dbReference>
<dbReference type="EMBL" id="NRRL01000035">
    <property type="protein sequence ID" value="MBK1668994.1"/>
    <property type="molecule type" value="Genomic_DNA"/>
</dbReference>
<evidence type="ECO:0000256" key="1">
    <source>
        <dbReference type="ARBA" id="ARBA00004141"/>
    </source>
</evidence>
<keyword evidence="4" id="KW-1003">Cell membrane</keyword>
<feature type="transmembrane region" description="Helical" evidence="9">
    <location>
        <begin position="189"/>
        <end position="210"/>
    </location>
</feature>
<evidence type="ECO:0008006" key="12">
    <source>
        <dbReference type="Google" id="ProtNLM"/>
    </source>
</evidence>
<dbReference type="CDD" id="cd13962">
    <property type="entry name" value="PT_UbiA_UBIAD1"/>
    <property type="match status" value="1"/>
</dbReference>
<evidence type="ECO:0000256" key="4">
    <source>
        <dbReference type="ARBA" id="ARBA00022475"/>
    </source>
</evidence>
<feature type="transmembrane region" description="Helical" evidence="9">
    <location>
        <begin position="53"/>
        <end position="74"/>
    </location>
</feature>
<feature type="transmembrane region" description="Helical" evidence="9">
    <location>
        <begin position="262"/>
        <end position="282"/>
    </location>
</feature>
<evidence type="ECO:0000256" key="2">
    <source>
        <dbReference type="ARBA" id="ARBA00004863"/>
    </source>
</evidence>
<dbReference type="InterPro" id="IPR044878">
    <property type="entry name" value="UbiA_sf"/>
</dbReference>
<organism evidence="10 11">
    <name type="scientific">Rhodovibrio sodomensis</name>
    <dbReference type="NCBI Taxonomy" id="1088"/>
    <lineage>
        <taxon>Bacteria</taxon>
        <taxon>Pseudomonadati</taxon>
        <taxon>Pseudomonadota</taxon>
        <taxon>Alphaproteobacteria</taxon>
        <taxon>Rhodospirillales</taxon>
        <taxon>Rhodovibrionaceae</taxon>
        <taxon>Rhodovibrio</taxon>
    </lineage>
</organism>
<feature type="transmembrane region" description="Helical" evidence="9">
    <location>
        <begin position="164"/>
        <end position="183"/>
    </location>
</feature>
<keyword evidence="7 9" id="KW-1133">Transmembrane helix</keyword>
<dbReference type="PANTHER" id="PTHR13929:SF0">
    <property type="entry name" value="UBIA PRENYLTRANSFERASE DOMAIN-CONTAINING PROTEIN 1"/>
    <property type="match status" value="1"/>
</dbReference>
<feature type="transmembrane region" description="Helical" evidence="9">
    <location>
        <begin position="124"/>
        <end position="152"/>
    </location>
</feature>
<evidence type="ECO:0000313" key="10">
    <source>
        <dbReference type="EMBL" id="MBK1668994.1"/>
    </source>
</evidence>
<protein>
    <recommendedName>
        <fullName evidence="12">Prenyltransferase</fullName>
    </recommendedName>
</protein>
<comment type="caution">
    <text evidence="10">The sequence shown here is derived from an EMBL/GenBank/DDBJ whole genome shotgun (WGS) entry which is preliminary data.</text>
</comment>
<dbReference type="RefSeq" id="WP_200341317.1">
    <property type="nucleotide sequence ID" value="NZ_NRRL01000035.1"/>
</dbReference>
<gene>
    <name evidence="10" type="ORF">CKO28_13230</name>
</gene>
<keyword evidence="3" id="KW-0474">Menaquinone biosynthesis</keyword>
<keyword evidence="11" id="KW-1185">Reference proteome</keyword>
<proteinExistence type="predicted"/>
<feature type="transmembrane region" description="Helical" evidence="9">
    <location>
        <begin position="231"/>
        <end position="256"/>
    </location>
</feature>
<dbReference type="InterPro" id="IPR000537">
    <property type="entry name" value="UbiA_prenyltransferase"/>
</dbReference>
<accession>A0ABS1DEU9</accession>
<evidence type="ECO:0000256" key="6">
    <source>
        <dbReference type="ARBA" id="ARBA00022692"/>
    </source>
</evidence>
<evidence type="ECO:0000313" key="11">
    <source>
        <dbReference type="Proteomes" id="UP001296873"/>
    </source>
</evidence>
<sequence>MAIEPSWDALGGDRPHQIAKRLLLATRPPFMSASALPVLLGTAYGARQAIGFAGVEFVLAMAATLLVTATANVLNDVYDDISGTDPQNDSRLHPFTGGSRFIQNGVMTRHEMARWGATLGGASIVLGLLLTALAGSEILAFGAIGLGLALAYSMPPLQLASRGLGELAVGSAFGLLPVVGAFWLQTGQITWTAGLISLPVACWVVNILLANEVPDVAADAAAGKRTLAVRLGPAGTHVAYLIVHTAGAVAAGVAALLGLLPIWAPLVPVAIAVAAPFATRGLPQIGDPQAMTGGIKFTMLAHNAGTLWLAGCALLA</sequence>
<evidence type="ECO:0000256" key="7">
    <source>
        <dbReference type="ARBA" id="ARBA00022989"/>
    </source>
</evidence>
<dbReference type="Pfam" id="PF01040">
    <property type="entry name" value="UbiA"/>
    <property type="match status" value="1"/>
</dbReference>